<evidence type="ECO:0000313" key="2">
    <source>
        <dbReference type="EMBL" id="GAS94652.1"/>
    </source>
</evidence>
<dbReference type="Proteomes" id="UP000069443">
    <property type="component" value="Unassembled WGS sequence"/>
</dbReference>
<comment type="caution">
    <text evidence="2">The sequence shown here is derived from an EMBL/GenBank/DDBJ whole genome shotgun (WGS) entry which is preliminary data.</text>
</comment>
<dbReference type="STRING" id="228230.RMCC_1618"/>
<accession>A0A117I9D3</accession>
<reference evidence="3" key="1">
    <citation type="journal article" date="2016" name="Genome Announc.">
        <title>Draft Genome Sequences of Five Rapidly Growing Mycobacterium Species, M. thermoresistibile, M. fortuitum subsp. acetamidolyticum, M. canariasense, M. brisbanense, and M. novocastrense.</title>
        <authorList>
            <person name="Katahira K."/>
            <person name="Ogura Y."/>
            <person name="Gotoh Y."/>
            <person name="Hayashi T."/>
        </authorList>
    </citation>
    <scope>NUCLEOTIDE SEQUENCE [LARGE SCALE GENOMIC DNA]</scope>
    <source>
        <strain evidence="3">JCM15298</strain>
    </source>
</reference>
<protein>
    <submittedName>
        <fullName evidence="2">Uncharacterized protein</fullName>
    </submittedName>
</protein>
<evidence type="ECO:0000313" key="3">
    <source>
        <dbReference type="Proteomes" id="UP000069443"/>
    </source>
</evidence>
<keyword evidence="3" id="KW-1185">Reference proteome</keyword>
<gene>
    <name evidence="2" type="ORF">RMCC_1618</name>
</gene>
<proteinExistence type="predicted"/>
<keyword evidence="1" id="KW-0472">Membrane</keyword>
<organism evidence="2 3">
    <name type="scientific">Mycolicibacterium canariasense</name>
    <name type="common">Mycobacterium canariasense</name>
    <dbReference type="NCBI Taxonomy" id="228230"/>
    <lineage>
        <taxon>Bacteria</taxon>
        <taxon>Bacillati</taxon>
        <taxon>Actinomycetota</taxon>
        <taxon>Actinomycetes</taxon>
        <taxon>Mycobacteriales</taxon>
        <taxon>Mycobacteriaceae</taxon>
        <taxon>Mycolicibacterium</taxon>
    </lineage>
</organism>
<dbReference type="AlphaFoldDB" id="A0A117I9D3"/>
<sequence>MTTTASVAQMIRIDDGRWTCSRRPGVMEGMKRTLIRAAGIVVLAAVTGAACVLEAVAAWPMR</sequence>
<feature type="transmembrane region" description="Helical" evidence="1">
    <location>
        <begin position="37"/>
        <end position="59"/>
    </location>
</feature>
<keyword evidence="1" id="KW-0812">Transmembrane</keyword>
<keyword evidence="1" id="KW-1133">Transmembrane helix</keyword>
<name>A0A117I9D3_MYCCR</name>
<reference evidence="3" key="2">
    <citation type="submission" date="2016-02" db="EMBL/GenBank/DDBJ databases">
        <title>Draft genome sequence of five rapidly growing Mycobacterium species.</title>
        <authorList>
            <person name="Katahira K."/>
            <person name="Gotou Y."/>
            <person name="Iida K."/>
            <person name="Ogura Y."/>
            <person name="Hayashi T."/>
        </authorList>
    </citation>
    <scope>NUCLEOTIDE SEQUENCE [LARGE SCALE GENOMIC DNA]</scope>
    <source>
        <strain evidence="3">JCM15298</strain>
    </source>
</reference>
<dbReference type="EMBL" id="BCSY01000035">
    <property type="protein sequence ID" value="GAS94652.1"/>
    <property type="molecule type" value="Genomic_DNA"/>
</dbReference>
<evidence type="ECO:0000256" key="1">
    <source>
        <dbReference type="SAM" id="Phobius"/>
    </source>
</evidence>